<dbReference type="AlphaFoldDB" id="A0A6J6EK55"/>
<dbReference type="PANTHER" id="PTHR11910">
    <property type="entry name" value="ATP SYNTHASE DELTA CHAIN"/>
    <property type="match status" value="1"/>
</dbReference>
<keyword evidence="4" id="KW-0406">Ion transport</keyword>
<reference evidence="7" key="1">
    <citation type="submission" date="2020-05" db="EMBL/GenBank/DDBJ databases">
        <authorList>
            <person name="Chiriac C."/>
            <person name="Salcher M."/>
            <person name="Ghai R."/>
            <person name="Kavagutti S V."/>
        </authorList>
    </citation>
    <scope>NUCLEOTIDE SEQUENCE</scope>
</reference>
<name>A0A6J6EK55_9ZZZZ</name>
<dbReference type="EMBL" id="CAEZTM010000049">
    <property type="protein sequence ID" value="CAB4575705.1"/>
    <property type="molecule type" value="Genomic_DNA"/>
</dbReference>
<keyword evidence="6" id="KW-0066">ATP synthesis</keyword>
<evidence type="ECO:0000313" key="7">
    <source>
        <dbReference type="EMBL" id="CAB4575705.1"/>
    </source>
</evidence>
<dbReference type="InterPro" id="IPR000711">
    <property type="entry name" value="ATPase_OSCP/dsu"/>
</dbReference>
<gene>
    <name evidence="7" type="ORF">UFOPK1684_01026</name>
</gene>
<evidence type="ECO:0000256" key="5">
    <source>
        <dbReference type="ARBA" id="ARBA00023136"/>
    </source>
</evidence>
<dbReference type="GO" id="GO:0016020">
    <property type="term" value="C:membrane"/>
    <property type="evidence" value="ECO:0007669"/>
    <property type="project" value="UniProtKB-SubCell"/>
</dbReference>
<evidence type="ECO:0000256" key="4">
    <source>
        <dbReference type="ARBA" id="ARBA00023065"/>
    </source>
</evidence>
<dbReference type="GO" id="GO:0046933">
    <property type="term" value="F:proton-transporting ATP synthase activity, rotational mechanism"/>
    <property type="evidence" value="ECO:0007669"/>
    <property type="project" value="InterPro"/>
</dbReference>
<sequence length="263" mass="27294">MGAQTRQSLDQARTLLAGRSALSLPLAQNLFAAALGLSGSPALRSALSDSASEASTRKNLAAQAFASLSTDAKQVIDGLVSMRWSRAEDLQGALEDLGIRVCSGSADPKTDLVGELLAISSLVHSDADLELGLGSKRASGQARANLMGSLLGTKVSGEALAIARHLVSDPRGRRIGAMLHSAAVTVADHHGKGLAVVSVAQSLSSAQRENVAKLLRKNYGRDHYVAEVQNPGVIGGVKIRVGHDVIDGSIQARLQDLRTQLAG</sequence>
<dbReference type="Pfam" id="PF00213">
    <property type="entry name" value="OSCP"/>
    <property type="match status" value="1"/>
</dbReference>
<evidence type="ECO:0000256" key="1">
    <source>
        <dbReference type="ARBA" id="ARBA00004370"/>
    </source>
</evidence>
<keyword evidence="5" id="KW-0472">Membrane</keyword>
<protein>
    <submittedName>
        <fullName evidence="7">Unannotated protein</fullName>
    </submittedName>
</protein>
<accession>A0A6J6EK55</accession>
<comment type="subcellular location">
    <subcellularLocation>
        <location evidence="1">Membrane</location>
    </subcellularLocation>
</comment>
<proteinExistence type="inferred from homology"/>
<evidence type="ECO:0000256" key="3">
    <source>
        <dbReference type="ARBA" id="ARBA00022781"/>
    </source>
</evidence>
<keyword evidence="3" id="KW-0375">Hydrogen ion transport</keyword>
<evidence type="ECO:0000256" key="2">
    <source>
        <dbReference type="ARBA" id="ARBA00022448"/>
    </source>
</evidence>
<dbReference type="HAMAP" id="MF_01416">
    <property type="entry name" value="ATP_synth_delta_bact"/>
    <property type="match status" value="1"/>
</dbReference>
<organism evidence="7">
    <name type="scientific">freshwater metagenome</name>
    <dbReference type="NCBI Taxonomy" id="449393"/>
    <lineage>
        <taxon>unclassified sequences</taxon>
        <taxon>metagenomes</taxon>
        <taxon>ecological metagenomes</taxon>
    </lineage>
</organism>
<evidence type="ECO:0000256" key="6">
    <source>
        <dbReference type="ARBA" id="ARBA00023310"/>
    </source>
</evidence>
<keyword evidence="2" id="KW-0813">Transport</keyword>